<keyword evidence="1" id="KW-0812">Transmembrane</keyword>
<reference evidence="2" key="1">
    <citation type="submission" date="2014-09" db="EMBL/GenBank/DDBJ databases">
        <authorList>
            <person name="Magalhaes I.L.F."/>
            <person name="Oliveira U."/>
            <person name="Santos F.R."/>
            <person name="Vidigal T.H.D.A."/>
            <person name="Brescovit A.D."/>
            <person name="Santos A.J."/>
        </authorList>
    </citation>
    <scope>NUCLEOTIDE SEQUENCE</scope>
    <source>
        <tissue evidence="2">Shoot tissue taken approximately 20 cm above the soil surface</tissue>
    </source>
</reference>
<keyword evidence="1" id="KW-1133">Transmembrane helix</keyword>
<evidence type="ECO:0000313" key="2">
    <source>
        <dbReference type="EMBL" id="JAE19322.1"/>
    </source>
</evidence>
<evidence type="ECO:0000256" key="1">
    <source>
        <dbReference type="SAM" id="Phobius"/>
    </source>
</evidence>
<organism evidence="2">
    <name type="scientific">Arundo donax</name>
    <name type="common">Giant reed</name>
    <name type="synonym">Donax arundinaceus</name>
    <dbReference type="NCBI Taxonomy" id="35708"/>
    <lineage>
        <taxon>Eukaryota</taxon>
        <taxon>Viridiplantae</taxon>
        <taxon>Streptophyta</taxon>
        <taxon>Embryophyta</taxon>
        <taxon>Tracheophyta</taxon>
        <taxon>Spermatophyta</taxon>
        <taxon>Magnoliopsida</taxon>
        <taxon>Liliopsida</taxon>
        <taxon>Poales</taxon>
        <taxon>Poaceae</taxon>
        <taxon>PACMAD clade</taxon>
        <taxon>Arundinoideae</taxon>
        <taxon>Arundineae</taxon>
        <taxon>Arundo</taxon>
    </lineage>
</organism>
<reference evidence="2" key="2">
    <citation type="journal article" date="2015" name="Data Brief">
        <title>Shoot transcriptome of the giant reed, Arundo donax.</title>
        <authorList>
            <person name="Barrero R.A."/>
            <person name="Guerrero F.D."/>
            <person name="Moolhuijzen P."/>
            <person name="Goolsby J.A."/>
            <person name="Tidwell J."/>
            <person name="Bellgard S.E."/>
            <person name="Bellgard M.I."/>
        </authorList>
    </citation>
    <scope>NUCLEOTIDE SEQUENCE</scope>
    <source>
        <tissue evidence="2">Shoot tissue taken approximately 20 cm above the soil surface</tissue>
    </source>
</reference>
<proteinExistence type="predicted"/>
<keyword evidence="1" id="KW-0472">Membrane</keyword>
<accession>A0A0A9G488</accession>
<dbReference type="AlphaFoldDB" id="A0A0A9G488"/>
<dbReference type="EMBL" id="GBRH01178574">
    <property type="protein sequence ID" value="JAE19322.1"/>
    <property type="molecule type" value="Transcribed_RNA"/>
</dbReference>
<protein>
    <submittedName>
        <fullName evidence="2">Uncharacterized protein</fullName>
    </submittedName>
</protein>
<name>A0A0A9G488_ARUDO</name>
<feature type="transmembrane region" description="Helical" evidence="1">
    <location>
        <begin position="33"/>
        <end position="55"/>
    </location>
</feature>
<sequence>MKILLDSMFEVMQSYMSPFQMSLKVGGLILRHALMLCFLIATFLCCTPLLILGIFW</sequence>